<accession>A0A9X2KAU6</accession>
<name>A0A9X2KAU6_9MICO</name>
<dbReference type="Proteomes" id="UP001139722">
    <property type="component" value="Unassembled WGS sequence"/>
</dbReference>
<gene>
    <name evidence="1" type="ORF">BJ978_000317</name>
</gene>
<dbReference type="EMBL" id="JAMZDY010000001">
    <property type="protein sequence ID" value="MCP2369641.1"/>
    <property type="molecule type" value="Genomic_DNA"/>
</dbReference>
<evidence type="ECO:0000313" key="1">
    <source>
        <dbReference type="EMBL" id="MCP2369641.1"/>
    </source>
</evidence>
<keyword evidence="2" id="KW-1185">Reference proteome</keyword>
<reference evidence="1" key="1">
    <citation type="submission" date="2022-06" db="EMBL/GenBank/DDBJ databases">
        <title>Sequencing the genomes of 1000 actinobacteria strains.</title>
        <authorList>
            <person name="Klenk H.-P."/>
        </authorList>
    </citation>
    <scope>NUCLEOTIDE SEQUENCE</scope>
    <source>
        <strain evidence="1">DSM 22016</strain>
    </source>
</reference>
<evidence type="ECO:0000313" key="2">
    <source>
        <dbReference type="Proteomes" id="UP001139722"/>
    </source>
</evidence>
<dbReference type="AlphaFoldDB" id="A0A9X2KAU6"/>
<comment type="caution">
    <text evidence="1">The sequence shown here is derived from an EMBL/GenBank/DDBJ whole genome shotgun (WGS) entry which is preliminary data.</text>
</comment>
<organism evidence="1 2">
    <name type="scientific">Agromyces terreus</name>
    <dbReference type="NCBI Taxonomy" id="424795"/>
    <lineage>
        <taxon>Bacteria</taxon>
        <taxon>Bacillati</taxon>
        <taxon>Actinomycetota</taxon>
        <taxon>Actinomycetes</taxon>
        <taxon>Micrococcales</taxon>
        <taxon>Microbacteriaceae</taxon>
        <taxon>Agromyces</taxon>
    </lineage>
</organism>
<sequence>MPTHLEYVAGPLGDWSALPCACGRTADHRRPGSSTYAAMGAGVAGASAATPDSAAGARRRRMSRAVVRRLSVGAVRLDALRSRTAA</sequence>
<dbReference type="OrthoDB" id="5008075at2"/>
<dbReference type="RefSeq" id="WP_156999002.1">
    <property type="nucleotide sequence ID" value="NZ_BAAANU010000002.1"/>
</dbReference>
<proteinExistence type="predicted"/>
<protein>
    <submittedName>
        <fullName evidence="1">Uncharacterized protein</fullName>
    </submittedName>
</protein>